<comment type="caution">
    <text evidence="1">The sequence shown here is derived from an EMBL/GenBank/DDBJ whole genome shotgun (WGS) entry which is preliminary data.</text>
</comment>
<dbReference type="EMBL" id="JACBKZ010000015">
    <property type="protein sequence ID" value="KAF5931352.1"/>
    <property type="molecule type" value="Genomic_DNA"/>
</dbReference>
<gene>
    <name evidence="1" type="ORF">HYC85_032225</name>
</gene>
<proteinExistence type="predicted"/>
<keyword evidence="2" id="KW-1185">Reference proteome</keyword>
<reference evidence="2" key="1">
    <citation type="journal article" date="2020" name="Nat. Commun.">
        <title>Genome assembly of wild tea tree DASZ reveals pedigree and selection history of tea varieties.</title>
        <authorList>
            <person name="Zhang W."/>
            <person name="Zhang Y."/>
            <person name="Qiu H."/>
            <person name="Guo Y."/>
            <person name="Wan H."/>
            <person name="Zhang X."/>
            <person name="Scossa F."/>
            <person name="Alseekh S."/>
            <person name="Zhang Q."/>
            <person name="Wang P."/>
            <person name="Xu L."/>
            <person name="Schmidt M.H."/>
            <person name="Jia X."/>
            <person name="Li D."/>
            <person name="Zhu A."/>
            <person name="Guo F."/>
            <person name="Chen W."/>
            <person name="Ni D."/>
            <person name="Usadel B."/>
            <person name="Fernie A.R."/>
            <person name="Wen W."/>
        </authorList>
    </citation>
    <scope>NUCLEOTIDE SEQUENCE [LARGE SCALE GENOMIC DNA]</scope>
    <source>
        <strain evidence="2">cv. G240</strain>
    </source>
</reference>
<dbReference type="Proteomes" id="UP000593564">
    <property type="component" value="Unassembled WGS sequence"/>
</dbReference>
<reference evidence="1 2" key="2">
    <citation type="submission" date="2020-07" db="EMBL/GenBank/DDBJ databases">
        <title>Genome assembly of wild tea tree DASZ reveals pedigree and selection history of tea varieties.</title>
        <authorList>
            <person name="Zhang W."/>
        </authorList>
    </citation>
    <scope>NUCLEOTIDE SEQUENCE [LARGE SCALE GENOMIC DNA]</scope>
    <source>
        <strain evidence="2">cv. G240</strain>
        <tissue evidence="1">Leaf</tissue>
    </source>
</reference>
<dbReference type="AlphaFoldDB" id="A0A7J7FSQ6"/>
<protein>
    <submittedName>
        <fullName evidence="1">Uncharacterized protein</fullName>
    </submittedName>
</protein>
<accession>A0A7J7FSQ6</accession>
<evidence type="ECO:0000313" key="1">
    <source>
        <dbReference type="EMBL" id="KAF5931352.1"/>
    </source>
</evidence>
<name>A0A7J7FSQ6_CAMSI</name>
<evidence type="ECO:0000313" key="2">
    <source>
        <dbReference type="Proteomes" id="UP000593564"/>
    </source>
</evidence>
<organism evidence="1 2">
    <name type="scientific">Camellia sinensis</name>
    <name type="common">Tea plant</name>
    <name type="synonym">Thea sinensis</name>
    <dbReference type="NCBI Taxonomy" id="4442"/>
    <lineage>
        <taxon>Eukaryota</taxon>
        <taxon>Viridiplantae</taxon>
        <taxon>Streptophyta</taxon>
        <taxon>Embryophyta</taxon>
        <taxon>Tracheophyta</taxon>
        <taxon>Spermatophyta</taxon>
        <taxon>Magnoliopsida</taxon>
        <taxon>eudicotyledons</taxon>
        <taxon>Gunneridae</taxon>
        <taxon>Pentapetalae</taxon>
        <taxon>asterids</taxon>
        <taxon>Ericales</taxon>
        <taxon>Theaceae</taxon>
        <taxon>Camellia</taxon>
    </lineage>
</organism>
<sequence>MQAVIPNQLQHLNFPNKISITKEFIQTFTFKRSNAISTYTMQKFLTIGAK</sequence>